<comment type="caution">
    <text evidence="6">The sequence shown here is derived from an EMBL/GenBank/DDBJ whole genome shotgun (WGS) entry which is preliminary data.</text>
</comment>
<dbReference type="InterPro" id="IPR000587">
    <property type="entry name" value="Creatinase_N"/>
</dbReference>
<dbReference type="CDD" id="cd01092">
    <property type="entry name" value="APP-like"/>
    <property type="match status" value="1"/>
</dbReference>
<accession>A0A0R1RW11</accession>
<evidence type="ECO:0000259" key="4">
    <source>
        <dbReference type="Pfam" id="PF00557"/>
    </source>
</evidence>
<dbReference type="InterPro" id="IPR001131">
    <property type="entry name" value="Peptidase_M24B_aminopep-P_CS"/>
</dbReference>
<dbReference type="InterPro" id="IPR029149">
    <property type="entry name" value="Creatin/AminoP/Spt16_N"/>
</dbReference>
<dbReference type="Gene3D" id="3.90.230.10">
    <property type="entry name" value="Creatinase/methionine aminopeptidase superfamily"/>
    <property type="match status" value="1"/>
</dbReference>
<dbReference type="AlphaFoldDB" id="A0A0R1RW11"/>
<dbReference type="SUPFAM" id="SSF53092">
    <property type="entry name" value="Creatinase/prolidase N-terminal domain"/>
    <property type="match status" value="1"/>
</dbReference>
<feature type="domain" description="Creatinase N-terminal" evidence="5">
    <location>
        <begin position="5"/>
        <end position="130"/>
    </location>
</feature>
<protein>
    <submittedName>
        <fullName evidence="6">Xaa-Pro dipeptidase</fullName>
    </submittedName>
</protein>
<dbReference type="STRING" id="1114972.FD35_GL000352"/>
<dbReference type="SUPFAM" id="SSF55920">
    <property type="entry name" value="Creatinase/aminopeptidase"/>
    <property type="match status" value="1"/>
</dbReference>
<comment type="similarity">
    <text evidence="3">Belongs to the peptidase M24B family.</text>
</comment>
<dbReference type="InterPro" id="IPR050659">
    <property type="entry name" value="Peptidase_M24B"/>
</dbReference>
<dbReference type="PANTHER" id="PTHR46112">
    <property type="entry name" value="AMINOPEPTIDASE"/>
    <property type="match status" value="1"/>
</dbReference>
<dbReference type="Proteomes" id="UP000051999">
    <property type="component" value="Unassembled WGS sequence"/>
</dbReference>
<dbReference type="PATRIC" id="fig|1114972.6.peg.352"/>
<dbReference type="Pfam" id="PF00557">
    <property type="entry name" value="Peptidase_M24"/>
    <property type="match status" value="1"/>
</dbReference>
<dbReference type="InterPro" id="IPR036005">
    <property type="entry name" value="Creatinase/aminopeptidase-like"/>
</dbReference>
<evidence type="ECO:0000259" key="5">
    <source>
        <dbReference type="Pfam" id="PF01321"/>
    </source>
</evidence>
<feature type="domain" description="Peptidase M24" evidence="4">
    <location>
        <begin position="138"/>
        <end position="341"/>
    </location>
</feature>
<dbReference type="RefSeq" id="WP_017261759.1">
    <property type="nucleotide sequence ID" value="NZ_AUAW01000001.1"/>
</dbReference>
<evidence type="ECO:0000256" key="3">
    <source>
        <dbReference type="RuleBase" id="RU000590"/>
    </source>
</evidence>
<evidence type="ECO:0000256" key="1">
    <source>
        <dbReference type="ARBA" id="ARBA00022723"/>
    </source>
</evidence>
<organism evidence="6 7">
    <name type="scientific">Furfurilactobacillus rossiae DSM 15814</name>
    <dbReference type="NCBI Taxonomy" id="1114972"/>
    <lineage>
        <taxon>Bacteria</taxon>
        <taxon>Bacillati</taxon>
        <taxon>Bacillota</taxon>
        <taxon>Bacilli</taxon>
        <taxon>Lactobacillales</taxon>
        <taxon>Lactobacillaceae</taxon>
        <taxon>Furfurilactobacillus</taxon>
    </lineage>
</organism>
<keyword evidence="1 3" id="KW-0479">Metal-binding</keyword>
<dbReference type="Gene3D" id="3.40.350.10">
    <property type="entry name" value="Creatinase/prolidase N-terminal domain"/>
    <property type="match status" value="1"/>
</dbReference>
<dbReference type="OrthoDB" id="9806388at2"/>
<dbReference type="Pfam" id="PF01321">
    <property type="entry name" value="Creatinase_N"/>
    <property type="match status" value="1"/>
</dbReference>
<gene>
    <name evidence="6" type="ORF">FD35_GL000352</name>
</gene>
<proteinExistence type="inferred from homology"/>
<dbReference type="EMBL" id="AZFF01000001">
    <property type="protein sequence ID" value="KRL57339.1"/>
    <property type="molecule type" value="Genomic_DNA"/>
</dbReference>
<reference evidence="6 7" key="1">
    <citation type="journal article" date="2015" name="Genome Announc.">
        <title>Expanding the biotechnology potential of lactobacilli through comparative genomics of 213 strains and associated genera.</title>
        <authorList>
            <person name="Sun Z."/>
            <person name="Harris H.M."/>
            <person name="McCann A."/>
            <person name="Guo C."/>
            <person name="Argimon S."/>
            <person name="Zhang W."/>
            <person name="Yang X."/>
            <person name="Jeffery I.B."/>
            <person name="Cooney J.C."/>
            <person name="Kagawa T.F."/>
            <person name="Liu W."/>
            <person name="Song Y."/>
            <person name="Salvetti E."/>
            <person name="Wrobel A."/>
            <person name="Rasinkangas P."/>
            <person name="Parkhill J."/>
            <person name="Rea M.C."/>
            <person name="O'Sullivan O."/>
            <person name="Ritari J."/>
            <person name="Douillard F.P."/>
            <person name="Paul Ross R."/>
            <person name="Yang R."/>
            <person name="Briner A.E."/>
            <person name="Felis G.E."/>
            <person name="de Vos W.M."/>
            <person name="Barrangou R."/>
            <person name="Klaenhammer T.R."/>
            <person name="Caufield P.W."/>
            <person name="Cui Y."/>
            <person name="Zhang H."/>
            <person name="O'Toole P.W."/>
        </authorList>
    </citation>
    <scope>NUCLEOTIDE SEQUENCE [LARGE SCALE GENOMIC DNA]</scope>
    <source>
        <strain evidence="6 7">DSM 15814</strain>
    </source>
</reference>
<keyword evidence="2" id="KW-0378">Hydrolase</keyword>
<keyword evidence="7" id="KW-1185">Reference proteome</keyword>
<evidence type="ECO:0000313" key="6">
    <source>
        <dbReference type="EMBL" id="KRL57339.1"/>
    </source>
</evidence>
<dbReference type="InterPro" id="IPR000994">
    <property type="entry name" value="Pept_M24"/>
</dbReference>
<evidence type="ECO:0000256" key="2">
    <source>
        <dbReference type="ARBA" id="ARBA00022801"/>
    </source>
</evidence>
<dbReference type="GO" id="GO:0016787">
    <property type="term" value="F:hydrolase activity"/>
    <property type="evidence" value="ECO:0007669"/>
    <property type="project" value="UniProtKB-KW"/>
</dbReference>
<dbReference type="eggNOG" id="COG0006">
    <property type="taxonomic scope" value="Bacteria"/>
</dbReference>
<dbReference type="PANTHER" id="PTHR46112:SF3">
    <property type="entry name" value="AMINOPEPTIDASE YPDF"/>
    <property type="match status" value="1"/>
</dbReference>
<evidence type="ECO:0000313" key="7">
    <source>
        <dbReference type="Proteomes" id="UP000051999"/>
    </source>
</evidence>
<sequence length="357" mass="38877">MGQERIAKVQGVLDQLHLDAFLVTDEFNLHYLTGFANVGGDGCLLITGNQSFMITDARYETEMKAELDPQITLMITRDYYGTVVKLAGDQNLSVIGFEDTLPYAIWSMLDEQLAADFVGLHAVVDHLREIKDANEIAKLRRAIRLSCEGYDALLPNVHVGMTEIEVANKLDAWMRAHGSTGPSFDTIVASGYRSAEPHGSATTKKLAKGELVTVDFGFYFDDYTSDITRTFALGQPDPELVDIYNLTKTANQAVIDAIKPGATGAQLDAAGRDLIKAAGYGAEFNHGMGHGIGLNIHEEPQVYGPRIPYAIQANQVITVEPGIYLPNLGGVRLEDDVLVTEKGAEVLTTSSKDLKIL</sequence>
<name>A0A0R1RW11_9LACO</name>
<dbReference type="GO" id="GO:0046872">
    <property type="term" value="F:metal ion binding"/>
    <property type="evidence" value="ECO:0007669"/>
    <property type="project" value="UniProtKB-KW"/>
</dbReference>
<dbReference type="PROSITE" id="PS00491">
    <property type="entry name" value="PROLINE_PEPTIDASE"/>
    <property type="match status" value="1"/>
</dbReference>